<dbReference type="InterPro" id="IPR051633">
    <property type="entry name" value="AceTr"/>
</dbReference>
<dbReference type="PANTHER" id="PTHR31123">
    <property type="entry name" value="ACCUMULATION OF DYADS PROTEIN 2-RELATED"/>
    <property type="match status" value="1"/>
</dbReference>
<feature type="compositionally biased region" description="Basic and acidic residues" evidence="6">
    <location>
        <begin position="43"/>
        <end position="55"/>
    </location>
</feature>
<comment type="subcellular location">
    <subcellularLocation>
        <location evidence="1">Membrane</location>
        <topology evidence="1">Multi-pass membrane protein</topology>
    </subcellularLocation>
</comment>
<evidence type="ECO:0000256" key="3">
    <source>
        <dbReference type="ARBA" id="ARBA00022692"/>
    </source>
</evidence>
<dbReference type="Proteomes" id="UP001166286">
    <property type="component" value="Unassembled WGS sequence"/>
</dbReference>
<keyword evidence="5 7" id="KW-0472">Membrane</keyword>
<evidence type="ECO:0008006" key="10">
    <source>
        <dbReference type="Google" id="ProtNLM"/>
    </source>
</evidence>
<feature type="transmembrane region" description="Helical" evidence="7">
    <location>
        <begin position="267"/>
        <end position="289"/>
    </location>
</feature>
<keyword evidence="3 7" id="KW-0812">Transmembrane</keyword>
<evidence type="ECO:0000256" key="6">
    <source>
        <dbReference type="SAM" id="MobiDB-lite"/>
    </source>
</evidence>
<feature type="transmembrane region" description="Helical" evidence="7">
    <location>
        <begin position="140"/>
        <end position="159"/>
    </location>
</feature>
<keyword evidence="4 7" id="KW-1133">Transmembrane helix</keyword>
<comment type="similarity">
    <text evidence="2">Belongs to the acetate uptake transporter (AceTr) (TC 2.A.96) family.</text>
</comment>
<feature type="region of interest" description="Disordered" evidence="6">
    <location>
        <begin position="24"/>
        <end position="93"/>
    </location>
</feature>
<dbReference type="AlphaFoldDB" id="A0AA39R155"/>
<feature type="compositionally biased region" description="Polar residues" evidence="6">
    <location>
        <begin position="62"/>
        <end position="85"/>
    </location>
</feature>
<evidence type="ECO:0000256" key="4">
    <source>
        <dbReference type="ARBA" id="ARBA00022989"/>
    </source>
</evidence>
<dbReference type="EMBL" id="JAFEKC020000013">
    <property type="protein sequence ID" value="KAK0511714.1"/>
    <property type="molecule type" value="Genomic_DNA"/>
</dbReference>
<feature type="transmembrane region" description="Helical" evidence="7">
    <location>
        <begin position="197"/>
        <end position="220"/>
    </location>
</feature>
<evidence type="ECO:0000256" key="5">
    <source>
        <dbReference type="ARBA" id="ARBA00023136"/>
    </source>
</evidence>
<accession>A0AA39R155</accession>
<reference evidence="8" key="1">
    <citation type="submission" date="2023-03" db="EMBL/GenBank/DDBJ databases">
        <title>Complete genome of Cladonia borealis.</title>
        <authorList>
            <person name="Park H."/>
        </authorList>
    </citation>
    <scope>NUCLEOTIDE SEQUENCE</scope>
    <source>
        <strain evidence="8">ANT050790</strain>
    </source>
</reference>
<feature type="transmembrane region" description="Helical" evidence="7">
    <location>
        <begin position="301"/>
        <end position="321"/>
    </location>
</feature>
<protein>
    <recommendedName>
        <fullName evidence="10">GPR1/FUN34/YaaH-class plasma membrane protein</fullName>
    </recommendedName>
</protein>
<evidence type="ECO:0000256" key="1">
    <source>
        <dbReference type="ARBA" id="ARBA00004141"/>
    </source>
</evidence>
<dbReference type="InterPro" id="IPR000791">
    <property type="entry name" value="Gpr1/Fun34/SatP-like"/>
</dbReference>
<dbReference type="PANTHER" id="PTHR31123:SF4">
    <property type="entry name" value="PROTEIN ALCS"/>
    <property type="match status" value="1"/>
</dbReference>
<dbReference type="GO" id="GO:0015123">
    <property type="term" value="F:acetate transmembrane transporter activity"/>
    <property type="evidence" value="ECO:0007669"/>
    <property type="project" value="TreeGrafter"/>
</dbReference>
<feature type="transmembrane region" description="Helical" evidence="7">
    <location>
        <begin position="171"/>
        <end position="190"/>
    </location>
</feature>
<comment type="caution">
    <text evidence="8">The sequence shown here is derived from an EMBL/GenBank/DDBJ whole genome shotgun (WGS) entry which is preliminary data.</text>
</comment>
<feature type="transmembrane region" description="Helical" evidence="7">
    <location>
        <begin position="240"/>
        <end position="260"/>
    </location>
</feature>
<evidence type="ECO:0000256" key="7">
    <source>
        <dbReference type="SAM" id="Phobius"/>
    </source>
</evidence>
<name>A0AA39R155_9LECA</name>
<evidence type="ECO:0000313" key="9">
    <source>
        <dbReference type="Proteomes" id="UP001166286"/>
    </source>
</evidence>
<proteinExistence type="inferred from homology"/>
<sequence>MSSFYLCSKNHSIVGQMDTYLAFHRDSDTPHNHPSQRHVHSQTNKEDRIFGEKAPHLAFNPTFPSNPNLSEESSRPNYLNNSPTSPYHLGRDVPSDEALNKIKTANSVTISPELFEKIYLNPQKEVKGELRNTFGNPTPLALLGFLLSLSPLSCELMGWRGAGGDGIATIGAYYFIGGFLMSLGGILEFFLGNTFSFVVFCSFGGFWFTLGATLTPSFNAYGAYASDPNNIATGLTSPQFHASFGFFLLFMGLLSFIYLICALRTNLIFVAIFLGLLLVFVVLTGSYWQLAAGNTVMAQKLQVAAGAFGFMAVMAGWWIFFAQMLASVDFPFQLPVGDISHLIVAGSERVKQKERFSA</sequence>
<evidence type="ECO:0000313" key="8">
    <source>
        <dbReference type="EMBL" id="KAK0511714.1"/>
    </source>
</evidence>
<evidence type="ECO:0000256" key="2">
    <source>
        <dbReference type="ARBA" id="ARBA00005587"/>
    </source>
</evidence>
<dbReference type="Pfam" id="PF01184">
    <property type="entry name" value="Gpr1_Fun34_YaaH"/>
    <property type="match status" value="1"/>
</dbReference>
<organism evidence="8 9">
    <name type="scientific">Cladonia borealis</name>
    <dbReference type="NCBI Taxonomy" id="184061"/>
    <lineage>
        <taxon>Eukaryota</taxon>
        <taxon>Fungi</taxon>
        <taxon>Dikarya</taxon>
        <taxon>Ascomycota</taxon>
        <taxon>Pezizomycotina</taxon>
        <taxon>Lecanoromycetes</taxon>
        <taxon>OSLEUM clade</taxon>
        <taxon>Lecanoromycetidae</taxon>
        <taxon>Lecanorales</taxon>
        <taxon>Lecanorineae</taxon>
        <taxon>Cladoniaceae</taxon>
        <taxon>Cladonia</taxon>
    </lineage>
</organism>
<dbReference type="GO" id="GO:0005886">
    <property type="term" value="C:plasma membrane"/>
    <property type="evidence" value="ECO:0007669"/>
    <property type="project" value="TreeGrafter"/>
</dbReference>
<gene>
    <name evidence="8" type="ORF">JMJ35_006287</name>
</gene>
<keyword evidence="9" id="KW-1185">Reference proteome</keyword>